<evidence type="ECO:0000313" key="17">
    <source>
        <dbReference type="EMBL" id="SCY41210.1"/>
    </source>
</evidence>
<protein>
    <recommendedName>
        <fullName evidence="5">CDP-diacylglycerol--serine O-phosphatidyltransferase</fullName>
        <ecNumber evidence="4">2.7.8.8</ecNumber>
    </recommendedName>
    <alternativeName>
        <fullName evidence="14">Phosphatidylserine synthase</fullName>
    </alternativeName>
</protein>
<keyword evidence="9 16" id="KW-1133">Transmembrane helix</keyword>
<evidence type="ECO:0000256" key="6">
    <source>
        <dbReference type="ARBA" id="ARBA00022516"/>
    </source>
</evidence>
<keyword evidence="10" id="KW-0443">Lipid metabolism</keyword>
<dbReference type="EC" id="2.7.8.8" evidence="4"/>
<dbReference type="Proteomes" id="UP000198870">
    <property type="component" value="Unassembled WGS sequence"/>
</dbReference>
<feature type="transmembrane region" description="Helical" evidence="16">
    <location>
        <begin position="102"/>
        <end position="119"/>
    </location>
</feature>
<dbReference type="InterPro" id="IPR048254">
    <property type="entry name" value="CDP_ALCOHOL_P_TRANSF_CS"/>
</dbReference>
<comment type="catalytic activity">
    <reaction evidence="1">
        <text>a CDP-1,2-diacyl-sn-glycerol + L-serine = a 1,2-diacyl-sn-glycero-3-phospho-L-serine + CMP + H(+)</text>
        <dbReference type="Rhea" id="RHEA:16913"/>
        <dbReference type="ChEBI" id="CHEBI:15378"/>
        <dbReference type="ChEBI" id="CHEBI:33384"/>
        <dbReference type="ChEBI" id="CHEBI:57262"/>
        <dbReference type="ChEBI" id="CHEBI:58332"/>
        <dbReference type="ChEBI" id="CHEBI:60377"/>
        <dbReference type="EC" id="2.7.8.8"/>
    </reaction>
</comment>
<evidence type="ECO:0000256" key="14">
    <source>
        <dbReference type="ARBA" id="ARBA00032361"/>
    </source>
</evidence>
<sequence length="249" mass="27426">MKDARKERLKKGIYLLPNAFTSMNLFFGFLCIVSALEGRFEFAAIAILIAVVFDSLDGKIARATNTTSQFGIEFDSLADLVSFGLAPSLLMYLWILKPMGRIGWLAAFLFTICGALRLARFNTMAEATPSNHFLGLPIPAAAGMNATAVMFCTKFDVPASEFPLVFLLGMYALSFLMVSSVKYESFKKAELFKKMKFNMLVSAILVFIFIAQKPHLALFAISLCYVVSGPILTIVLARRAKHAESALKS</sequence>
<feature type="transmembrane region" description="Helical" evidence="16">
    <location>
        <begin position="163"/>
        <end position="183"/>
    </location>
</feature>
<dbReference type="InterPro" id="IPR004533">
    <property type="entry name" value="CDP-diaglyc--ser_O-PTrfase"/>
</dbReference>
<dbReference type="RefSeq" id="WP_092211050.1">
    <property type="nucleotide sequence ID" value="NZ_FMUX01000008.1"/>
</dbReference>
<evidence type="ECO:0000256" key="1">
    <source>
        <dbReference type="ARBA" id="ARBA00000287"/>
    </source>
</evidence>
<dbReference type="PANTHER" id="PTHR14269:SF61">
    <property type="entry name" value="CDP-DIACYLGLYCEROL--SERINE O-PHOSPHATIDYLTRANSFERASE"/>
    <property type="match status" value="1"/>
</dbReference>
<dbReference type="PANTHER" id="PTHR14269">
    <property type="entry name" value="CDP-DIACYLGLYCEROL--GLYCEROL-3-PHOSPHATE 3-PHOSPHATIDYLTRANSFERASE-RELATED"/>
    <property type="match status" value="1"/>
</dbReference>
<comment type="similarity">
    <text evidence="3 15">Belongs to the CDP-alcohol phosphatidyltransferase class-I family.</text>
</comment>
<proteinExistence type="inferred from homology"/>
<dbReference type="GO" id="GO:0003882">
    <property type="term" value="F:CDP-diacylglycerol-serine O-phosphatidyltransferase activity"/>
    <property type="evidence" value="ECO:0007669"/>
    <property type="project" value="UniProtKB-EC"/>
</dbReference>
<keyword evidence="11 16" id="KW-0472">Membrane</keyword>
<keyword evidence="8 16" id="KW-0812">Transmembrane</keyword>
<dbReference type="OrthoDB" id="9777147at2"/>
<feature type="transmembrane region" description="Helical" evidence="16">
    <location>
        <begin position="77"/>
        <end position="96"/>
    </location>
</feature>
<keyword evidence="7 15" id="KW-0808">Transferase</keyword>
<evidence type="ECO:0000256" key="11">
    <source>
        <dbReference type="ARBA" id="ARBA00023136"/>
    </source>
</evidence>
<keyword evidence="13" id="KW-1208">Phospholipid metabolism</keyword>
<dbReference type="Gene3D" id="1.20.120.1760">
    <property type="match status" value="1"/>
</dbReference>
<dbReference type="GO" id="GO:0016020">
    <property type="term" value="C:membrane"/>
    <property type="evidence" value="ECO:0007669"/>
    <property type="project" value="InterPro"/>
</dbReference>
<dbReference type="AlphaFoldDB" id="A0A1G5FQZ5"/>
<evidence type="ECO:0000256" key="7">
    <source>
        <dbReference type="ARBA" id="ARBA00022679"/>
    </source>
</evidence>
<keyword evidence="12" id="KW-0594">Phospholipid biosynthesis</keyword>
<evidence type="ECO:0000256" key="10">
    <source>
        <dbReference type="ARBA" id="ARBA00023098"/>
    </source>
</evidence>
<name>A0A1G5FQZ5_9BACT</name>
<feature type="transmembrane region" description="Helical" evidence="16">
    <location>
        <begin position="217"/>
        <end position="237"/>
    </location>
</feature>
<evidence type="ECO:0000256" key="3">
    <source>
        <dbReference type="ARBA" id="ARBA00010441"/>
    </source>
</evidence>
<dbReference type="GO" id="GO:0008654">
    <property type="term" value="P:phospholipid biosynthetic process"/>
    <property type="evidence" value="ECO:0007669"/>
    <property type="project" value="UniProtKB-KW"/>
</dbReference>
<feature type="transmembrane region" description="Helical" evidence="16">
    <location>
        <begin position="195"/>
        <end position="211"/>
    </location>
</feature>
<evidence type="ECO:0000256" key="8">
    <source>
        <dbReference type="ARBA" id="ARBA00022692"/>
    </source>
</evidence>
<evidence type="ECO:0000256" key="2">
    <source>
        <dbReference type="ARBA" id="ARBA00004127"/>
    </source>
</evidence>
<dbReference type="EMBL" id="FMUX01000008">
    <property type="protein sequence ID" value="SCY41210.1"/>
    <property type="molecule type" value="Genomic_DNA"/>
</dbReference>
<evidence type="ECO:0000256" key="9">
    <source>
        <dbReference type="ARBA" id="ARBA00022989"/>
    </source>
</evidence>
<dbReference type="Pfam" id="PF01066">
    <property type="entry name" value="CDP-OH_P_transf"/>
    <property type="match status" value="1"/>
</dbReference>
<dbReference type="InterPro" id="IPR050324">
    <property type="entry name" value="CDP-alcohol_PTase-I"/>
</dbReference>
<organism evidence="17 18">
    <name type="scientific">Desulfoluna spongiiphila</name>
    <dbReference type="NCBI Taxonomy" id="419481"/>
    <lineage>
        <taxon>Bacteria</taxon>
        <taxon>Pseudomonadati</taxon>
        <taxon>Thermodesulfobacteriota</taxon>
        <taxon>Desulfobacteria</taxon>
        <taxon>Desulfobacterales</taxon>
        <taxon>Desulfolunaceae</taxon>
        <taxon>Desulfoluna</taxon>
    </lineage>
</organism>
<feature type="transmembrane region" description="Helical" evidence="16">
    <location>
        <begin position="131"/>
        <end position="151"/>
    </location>
</feature>
<reference evidence="17 18" key="1">
    <citation type="submission" date="2016-10" db="EMBL/GenBank/DDBJ databases">
        <authorList>
            <person name="de Groot N.N."/>
        </authorList>
    </citation>
    <scope>NUCLEOTIDE SEQUENCE [LARGE SCALE GENOMIC DNA]</scope>
    <source>
        <strain evidence="17 18">AA1</strain>
    </source>
</reference>
<comment type="subcellular location">
    <subcellularLocation>
        <location evidence="2">Endomembrane system</location>
        <topology evidence="2">Multi-pass membrane protein</topology>
    </subcellularLocation>
</comment>
<evidence type="ECO:0000256" key="4">
    <source>
        <dbReference type="ARBA" id="ARBA00013174"/>
    </source>
</evidence>
<feature type="transmembrane region" description="Helical" evidence="16">
    <location>
        <begin position="12"/>
        <end position="36"/>
    </location>
</feature>
<dbReference type="InterPro" id="IPR000462">
    <property type="entry name" value="CDP-OH_P_trans"/>
</dbReference>
<accession>A0A1G5FQZ5</accession>
<keyword evidence="6" id="KW-0444">Lipid biosynthesis</keyword>
<keyword evidence="18" id="KW-1185">Reference proteome</keyword>
<dbReference type="GO" id="GO:0012505">
    <property type="term" value="C:endomembrane system"/>
    <property type="evidence" value="ECO:0007669"/>
    <property type="project" value="UniProtKB-SubCell"/>
</dbReference>
<evidence type="ECO:0000256" key="16">
    <source>
        <dbReference type="SAM" id="Phobius"/>
    </source>
</evidence>
<evidence type="ECO:0000256" key="13">
    <source>
        <dbReference type="ARBA" id="ARBA00023264"/>
    </source>
</evidence>
<evidence type="ECO:0000256" key="15">
    <source>
        <dbReference type="RuleBase" id="RU003750"/>
    </source>
</evidence>
<gene>
    <name evidence="17" type="ORF">SAMN05216233_108200</name>
</gene>
<dbReference type="InterPro" id="IPR043130">
    <property type="entry name" value="CDP-OH_PTrfase_TM_dom"/>
</dbReference>
<evidence type="ECO:0000313" key="18">
    <source>
        <dbReference type="Proteomes" id="UP000198870"/>
    </source>
</evidence>
<evidence type="ECO:0000256" key="12">
    <source>
        <dbReference type="ARBA" id="ARBA00023209"/>
    </source>
</evidence>
<evidence type="ECO:0000256" key="5">
    <source>
        <dbReference type="ARBA" id="ARBA00017171"/>
    </source>
</evidence>
<dbReference type="PROSITE" id="PS00379">
    <property type="entry name" value="CDP_ALCOHOL_P_TRANSF"/>
    <property type="match status" value="1"/>
</dbReference>
<feature type="transmembrane region" description="Helical" evidence="16">
    <location>
        <begin position="42"/>
        <end position="57"/>
    </location>
</feature>
<dbReference type="NCBIfam" id="TIGR00473">
    <property type="entry name" value="pssA"/>
    <property type="match status" value="1"/>
</dbReference>
<dbReference type="STRING" id="419481.SAMN05216233_108200"/>